<name>A0A413VXH5_9BACE</name>
<dbReference type="Pfam" id="PF13176">
    <property type="entry name" value="TPR_7"/>
    <property type="match status" value="1"/>
</dbReference>
<keyword evidence="1" id="KW-0677">Repeat</keyword>
<dbReference type="InterPro" id="IPR019734">
    <property type="entry name" value="TPR_rpt"/>
</dbReference>
<evidence type="ECO:0000256" key="1">
    <source>
        <dbReference type="ARBA" id="ARBA00022737"/>
    </source>
</evidence>
<dbReference type="RefSeq" id="WP_002561555.1">
    <property type="nucleotide sequence ID" value="NZ_CABJFV010000001.1"/>
</dbReference>
<dbReference type="Proteomes" id="UP000284379">
    <property type="component" value="Unassembled WGS sequence"/>
</dbReference>
<evidence type="ECO:0000256" key="2">
    <source>
        <dbReference type="ARBA" id="ARBA00022803"/>
    </source>
</evidence>
<dbReference type="AlphaFoldDB" id="A0A413VXH5"/>
<evidence type="ECO:0000313" key="5">
    <source>
        <dbReference type="Proteomes" id="UP000284379"/>
    </source>
</evidence>
<dbReference type="PROSITE" id="PS50005">
    <property type="entry name" value="TPR"/>
    <property type="match status" value="1"/>
</dbReference>
<dbReference type="Pfam" id="PF14559">
    <property type="entry name" value="TPR_19"/>
    <property type="match status" value="1"/>
</dbReference>
<keyword evidence="4" id="KW-0808">Transferase</keyword>
<dbReference type="Pfam" id="PF13432">
    <property type="entry name" value="TPR_16"/>
    <property type="match status" value="1"/>
</dbReference>
<dbReference type="InterPro" id="IPR011990">
    <property type="entry name" value="TPR-like_helical_dom_sf"/>
</dbReference>
<dbReference type="SUPFAM" id="SSF48452">
    <property type="entry name" value="TPR-like"/>
    <property type="match status" value="3"/>
</dbReference>
<evidence type="ECO:0000256" key="3">
    <source>
        <dbReference type="PROSITE-ProRule" id="PRU00339"/>
    </source>
</evidence>
<comment type="caution">
    <text evidence="4">The sequence shown here is derived from an EMBL/GenBank/DDBJ whole genome shotgun (WGS) entry which is preliminary data.</text>
</comment>
<proteinExistence type="predicted"/>
<dbReference type="Pfam" id="PF13174">
    <property type="entry name" value="TPR_6"/>
    <property type="match status" value="1"/>
</dbReference>
<organism evidence="4 5">
    <name type="scientific">Bacteroides nordii</name>
    <dbReference type="NCBI Taxonomy" id="291645"/>
    <lineage>
        <taxon>Bacteria</taxon>
        <taxon>Pseudomonadati</taxon>
        <taxon>Bacteroidota</taxon>
        <taxon>Bacteroidia</taxon>
        <taxon>Bacteroidales</taxon>
        <taxon>Bacteroidaceae</taxon>
        <taxon>Bacteroides</taxon>
    </lineage>
</organism>
<reference evidence="4 5" key="1">
    <citation type="submission" date="2018-08" db="EMBL/GenBank/DDBJ databases">
        <title>A genome reference for cultivated species of the human gut microbiota.</title>
        <authorList>
            <person name="Zou Y."/>
            <person name="Xue W."/>
            <person name="Luo G."/>
        </authorList>
    </citation>
    <scope>NUCLEOTIDE SEQUENCE [LARGE SCALE GENOMIC DNA]</scope>
    <source>
        <strain evidence="4 5">AM40-30BH</strain>
    </source>
</reference>
<dbReference type="GO" id="GO:0016740">
    <property type="term" value="F:transferase activity"/>
    <property type="evidence" value="ECO:0007669"/>
    <property type="project" value="UniProtKB-KW"/>
</dbReference>
<dbReference type="PANTHER" id="PTHR44943:SF8">
    <property type="entry name" value="TPR REPEAT-CONTAINING PROTEIN MJ0263"/>
    <property type="match status" value="1"/>
</dbReference>
<keyword evidence="2 3" id="KW-0802">TPR repeat</keyword>
<accession>A0A413VXH5</accession>
<gene>
    <name evidence="4" type="ORF">DW888_00190</name>
</gene>
<protein>
    <submittedName>
        <fullName evidence="4">N-acetyl-glucosamine transferase</fullName>
    </submittedName>
</protein>
<dbReference type="SMART" id="SM00028">
    <property type="entry name" value="TPR"/>
    <property type="match status" value="9"/>
</dbReference>
<dbReference type="InterPro" id="IPR051685">
    <property type="entry name" value="Ycf3/AcsC/BcsC/TPR_MFPF"/>
</dbReference>
<sequence length="481" mass="55295">MARKNPSTDKEQELNELIASYETAKAENRQLYLDGDQLADIADKYATDRRFDEAQEVISYGLELHPGHTDLLIEQAYLYLDTMQLQKAIAVVGSIAEDYDPEVKLLKAEILLNEGKLDEAETLLNSIEEEKSLETIIDVAYLYMDMGYPEKALPWLTLGLEEYKENEEFLAAMADCYRSGERNTKAISFYNKLIDKNPYNPSYWTGLAKCHFSQQEFDKAVEACDFALAADDKFGEAHIIRAHSLFHLENETEAIQEYQLALQSKSLPPDFAHMFIGLAYANQEKWELAYRSYEQAMEIIGDDNSPILSDIYSNEIFCLSKLGRYEEAHQLCEKAKKQLPESVEIYLQEGRLYLEEDKFEEAKQCWAVALQYAPEAETLVQIGNYSLDYGMVENARLCFEEAKKQDPDYPGINGRLASICMILRDHKGFQKYNQMSETPLNIEMIQEMLSQNTDKDILQNLETFMNELDDVNDGETEEENN</sequence>
<evidence type="ECO:0000313" key="4">
    <source>
        <dbReference type="EMBL" id="RHB38278.1"/>
    </source>
</evidence>
<dbReference type="EMBL" id="QSGO01000001">
    <property type="protein sequence ID" value="RHB38278.1"/>
    <property type="molecule type" value="Genomic_DNA"/>
</dbReference>
<dbReference type="Gene3D" id="1.25.40.10">
    <property type="entry name" value="Tetratricopeptide repeat domain"/>
    <property type="match status" value="3"/>
</dbReference>
<dbReference type="PANTHER" id="PTHR44943">
    <property type="entry name" value="CELLULOSE SYNTHASE OPERON PROTEIN C"/>
    <property type="match status" value="1"/>
</dbReference>
<feature type="repeat" description="TPR" evidence="3">
    <location>
        <begin position="343"/>
        <end position="376"/>
    </location>
</feature>